<organism evidence="2 3">
    <name type="scientific">Dissophora globulifera</name>
    <dbReference type="NCBI Taxonomy" id="979702"/>
    <lineage>
        <taxon>Eukaryota</taxon>
        <taxon>Fungi</taxon>
        <taxon>Fungi incertae sedis</taxon>
        <taxon>Mucoromycota</taxon>
        <taxon>Mortierellomycotina</taxon>
        <taxon>Mortierellomycetes</taxon>
        <taxon>Mortierellales</taxon>
        <taxon>Mortierellaceae</taxon>
        <taxon>Dissophora</taxon>
    </lineage>
</organism>
<evidence type="ECO:0000313" key="2">
    <source>
        <dbReference type="EMBL" id="KAG0306798.1"/>
    </source>
</evidence>
<feature type="non-terminal residue" evidence="2">
    <location>
        <position position="1"/>
    </location>
</feature>
<dbReference type="AlphaFoldDB" id="A0A9P6R2S5"/>
<gene>
    <name evidence="2" type="ORF">BGZ99_001668</name>
</gene>
<keyword evidence="3" id="KW-1185">Reference proteome</keyword>
<accession>A0A9P6R2S5</accession>
<dbReference type="OrthoDB" id="2434002at2759"/>
<proteinExistence type="predicted"/>
<reference evidence="2" key="1">
    <citation type="journal article" date="2020" name="Fungal Divers.">
        <title>Resolving the Mortierellaceae phylogeny through synthesis of multi-gene phylogenetics and phylogenomics.</title>
        <authorList>
            <person name="Vandepol N."/>
            <person name="Liber J."/>
            <person name="Desiro A."/>
            <person name="Na H."/>
            <person name="Kennedy M."/>
            <person name="Barry K."/>
            <person name="Grigoriev I.V."/>
            <person name="Miller A.N."/>
            <person name="O'Donnell K."/>
            <person name="Stajich J.E."/>
            <person name="Bonito G."/>
        </authorList>
    </citation>
    <scope>NUCLEOTIDE SEQUENCE</scope>
    <source>
        <strain evidence="2">REB-010B</strain>
    </source>
</reference>
<name>A0A9P6R2S5_9FUNG</name>
<dbReference type="EMBL" id="JAAAIP010001435">
    <property type="protein sequence ID" value="KAG0306798.1"/>
    <property type="molecule type" value="Genomic_DNA"/>
</dbReference>
<dbReference type="Proteomes" id="UP000738325">
    <property type="component" value="Unassembled WGS sequence"/>
</dbReference>
<evidence type="ECO:0000313" key="3">
    <source>
        <dbReference type="Proteomes" id="UP000738325"/>
    </source>
</evidence>
<sequence length="291" mass="32440">MENTQLLRLAGTTKIQKVPIQHIDGQSVVHWESIEQAFPGVRQVKSGDVAIPRFIKSYPGVVLDVISSSSTGHLDIDSSAGASSVIPTIALATALTVGQTDTIVCLADSPFNPPTDLPKKDKFVQGLRVTSASEEIPIGEIRNCTSPTGSLISMSRSNPKVKATYRTASIRAKDSDSKVQMKKLWGGVAQMISSQKAFDTKQEEIKQLQKQALEQQEEMKQLQKRALEGQKKIEQLQNQVIYHQEEMRLLQIENQEEMRQMQIRHHDEAMTQLAVLQSRVQAVLTQTFELH</sequence>
<comment type="caution">
    <text evidence="2">The sequence shown here is derived from an EMBL/GenBank/DDBJ whole genome shotgun (WGS) entry which is preliminary data.</text>
</comment>
<protein>
    <submittedName>
        <fullName evidence="2">Uncharacterized protein</fullName>
    </submittedName>
</protein>
<evidence type="ECO:0000256" key="1">
    <source>
        <dbReference type="SAM" id="Coils"/>
    </source>
</evidence>
<feature type="coiled-coil region" evidence="1">
    <location>
        <begin position="191"/>
        <end position="253"/>
    </location>
</feature>
<keyword evidence="1" id="KW-0175">Coiled coil</keyword>